<organism evidence="2 3">
    <name type="scientific">Natronosalvus rutilus</name>
    <dbReference type="NCBI Taxonomy" id="2953753"/>
    <lineage>
        <taxon>Archaea</taxon>
        <taxon>Methanobacteriati</taxon>
        <taxon>Methanobacteriota</taxon>
        <taxon>Stenosarchaea group</taxon>
        <taxon>Halobacteria</taxon>
        <taxon>Halobacteriales</taxon>
        <taxon>Natrialbaceae</taxon>
        <taxon>Natronosalvus</taxon>
    </lineage>
</organism>
<dbReference type="CDD" id="cd14797">
    <property type="entry name" value="DUF302"/>
    <property type="match status" value="1"/>
</dbReference>
<dbReference type="GeneID" id="73292492"/>
<name>A0A9E7SZF0_9EURY</name>
<dbReference type="PANTHER" id="PTHR38342">
    <property type="entry name" value="SLR5037 PROTEIN"/>
    <property type="match status" value="1"/>
</dbReference>
<keyword evidence="3" id="KW-1185">Reference proteome</keyword>
<accession>A0A9E7SZF0</accession>
<dbReference type="Gene3D" id="3.30.310.70">
    <property type="entry name" value="TT1751-like domain"/>
    <property type="match status" value="1"/>
</dbReference>
<gene>
    <name evidence="2" type="ORF">NGM29_20560</name>
</gene>
<dbReference type="RefSeq" id="WP_254161338.1">
    <property type="nucleotide sequence ID" value="NZ_CP100357.1"/>
</dbReference>
<evidence type="ECO:0000259" key="1">
    <source>
        <dbReference type="Pfam" id="PF03625"/>
    </source>
</evidence>
<geneLocation type="plasmid" evidence="2 3">
    <name>unnamed2</name>
</geneLocation>
<dbReference type="Proteomes" id="UP001056855">
    <property type="component" value="Plasmid unnamed2"/>
</dbReference>
<keyword evidence="2" id="KW-0614">Plasmid</keyword>
<dbReference type="InterPro" id="IPR005180">
    <property type="entry name" value="DUF302"/>
</dbReference>
<dbReference type="PANTHER" id="PTHR38342:SF1">
    <property type="entry name" value="SLR5037 PROTEIN"/>
    <property type="match status" value="1"/>
</dbReference>
<dbReference type="InterPro" id="IPR035923">
    <property type="entry name" value="TT1751-like_sf"/>
</dbReference>
<evidence type="ECO:0000313" key="3">
    <source>
        <dbReference type="Proteomes" id="UP001056855"/>
    </source>
</evidence>
<dbReference type="EMBL" id="CP100357">
    <property type="protein sequence ID" value="UTF55873.1"/>
    <property type="molecule type" value="Genomic_DNA"/>
</dbReference>
<dbReference type="InterPro" id="IPR016796">
    <property type="entry name" value="UCP021774"/>
</dbReference>
<feature type="domain" description="DUF302" evidence="1">
    <location>
        <begin position="35"/>
        <end position="98"/>
    </location>
</feature>
<proteinExistence type="predicted"/>
<evidence type="ECO:0000313" key="2">
    <source>
        <dbReference type="EMBL" id="UTF55873.1"/>
    </source>
</evidence>
<sequence>MGYTIQRSVAGDFSEVVETTIAALEDEGFGVLCDIDVQATLKKKLGEDFRQYRILGACNPKLAHEGLTDEIELGALLPCNVIVYETDDGTVVVSAVDPHQLVGIADNETLGSIATEVHDRFERTLSTVQDELESASEA</sequence>
<dbReference type="SUPFAM" id="SSF103247">
    <property type="entry name" value="TT1751-like"/>
    <property type="match status" value="1"/>
</dbReference>
<dbReference type="AlphaFoldDB" id="A0A9E7SZF0"/>
<reference evidence="2" key="1">
    <citation type="submission" date="2022-06" db="EMBL/GenBank/DDBJ databases">
        <title>Diverse halophilic archaea isolated from saline environments.</title>
        <authorList>
            <person name="Cui H.-L."/>
        </authorList>
    </citation>
    <scope>NUCLEOTIDE SEQUENCE</scope>
    <source>
        <strain evidence="2">WLHS1</strain>
        <plasmid evidence="2">unnamed2</plasmid>
    </source>
</reference>
<dbReference type="KEGG" id="sawl:NGM29_20560"/>
<dbReference type="Pfam" id="PF03625">
    <property type="entry name" value="DUF302"/>
    <property type="match status" value="1"/>
</dbReference>
<dbReference type="PIRSF" id="PIRSF021774">
    <property type="entry name" value="UCP021774"/>
    <property type="match status" value="1"/>
</dbReference>
<protein>
    <submittedName>
        <fullName evidence="2">DUF302 domain-containing protein</fullName>
    </submittedName>
</protein>